<comment type="caution">
    <text evidence="1">The sequence shown here is derived from an EMBL/GenBank/DDBJ whole genome shotgun (WGS) entry which is preliminary data.</text>
</comment>
<accession>A0A4S2BRL5</accession>
<organism evidence="1 2">
    <name type="scientific">Lactobacillus intestinalis</name>
    <dbReference type="NCBI Taxonomy" id="151781"/>
    <lineage>
        <taxon>Bacteria</taxon>
        <taxon>Bacillati</taxon>
        <taxon>Bacillota</taxon>
        <taxon>Bacilli</taxon>
        <taxon>Lactobacillales</taxon>
        <taxon>Lactobacillaceae</taxon>
        <taxon>Lactobacillus</taxon>
    </lineage>
</organism>
<evidence type="ECO:0000313" key="2">
    <source>
        <dbReference type="Proteomes" id="UP000309117"/>
    </source>
</evidence>
<dbReference type="AlphaFoldDB" id="A0A4S2BRL5"/>
<proteinExistence type="predicted"/>
<protein>
    <submittedName>
        <fullName evidence="1">Uncharacterized protein</fullName>
    </submittedName>
</protein>
<dbReference type="RefSeq" id="WP_135960210.1">
    <property type="nucleotide sequence ID" value="NZ_AQFR02000003.1"/>
</dbReference>
<sequence length="68" mass="7920">MKDDPHPRSLKIKKAETVLQYPNLDRVSNLTYIAEDLLEFYAHNLDMTYVLNDVTLNRLSEAHDVIFA</sequence>
<dbReference type="EMBL" id="SRYV01000001">
    <property type="protein sequence ID" value="TGY17766.1"/>
    <property type="molecule type" value="Genomic_DNA"/>
</dbReference>
<gene>
    <name evidence="1" type="ORF">E5351_01250</name>
</gene>
<dbReference type="Proteomes" id="UP000309117">
    <property type="component" value="Unassembled WGS sequence"/>
</dbReference>
<evidence type="ECO:0000313" key="1">
    <source>
        <dbReference type="EMBL" id="TGY17766.1"/>
    </source>
</evidence>
<reference evidence="1 2" key="1">
    <citation type="submission" date="2019-04" db="EMBL/GenBank/DDBJ databases">
        <title>Microbes associate with the intestines of laboratory mice.</title>
        <authorList>
            <person name="Navarre W."/>
            <person name="Wong E."/>
            <person name="Huang K."/>
            <person name="Tropini C."/>
            <person name="Ng K."/>
            <person name="Yu B."/>
        </authorList>
    </citation>
    <scope>NUCLEOTIDE SEQUENCE [LARGE SCALE GENOMIC DNA]</scope>
    <source>
        <strain evidence="1 2">NM61_E11</strain>
    </source>
</reference>
<name>A0A4S2BRL5_9LACO</name>